<organism evidence="3 4">
    <name type="scientific">Coccomyxa subellipsoidea (strain C-169)</name>
    <name type="common">Green microalga</name>
    <dbReference type="NCBI Taxonomy" id="574566"/>
    <lineage>
        <taxon>Eukaryota</taxon>
        <taxon>Viridiplantae</taxon>
        <taxon>Chlorophyta</taxon>
        <taxon>core chlorophytes</taxon>
        <taxon>Trebouxiophyceae</taxon>
        <taxon>Trebouxiophyceae incertae sedis</taxon>
        <taxon>Coccomyxaceae</taxon>
        <taxon>Coccomyxa</taxon>
        <taxon>Coccomyxa subellipsoidea</taxon>
    </lineage>
</organism>
<feature type="region of interest" description="Disordered" evidence="1">
    <location>
        <begin position="901"/>
        <end position="930"/>
    </location>
</feature>
<dbReference type="KEGG" id="csl:COCSUDRAFT_64276"/>
<dbReference type="SUPFAM" id="SSF50447">
    <property type="entry name" value="Translation proteins"/>
    <property type="match status" value="1"/>
</dbReference>
<dbReference type="Pfam" id="PF00009">
    <property type="entry name" value="GTP_EFTU"/>
    <property type="match status" value="1"/>
</dbReference>
<feature type="region of interest" description="Disordered" evidence="1">
    <location>
        <begin position="658"/>
        <end position="689"/>
    </location>
</feature>
<dbReference type="AlphaFoldDB" id="I0ZA61"/>
<dbReference type="Proteomes" id="UP000007264">
    <property type="component" value="Unassembled WGS sequence"/>
</dbReference>
<feature type="domain" description="Tr-type G" evidence="2">
    <location>
        <begin position="256"/>
        <end position="511"/>
    </location>
</feature>
<feature type="compositionally biased region" description="Polar residues" evidence="1">
    <location>
        <begin position="65"/>
        <end position="87"/>
    </location>
</feature>
<dbReference type="InterPro" id="IPR027417">
    <property type="entry name" value="P-loop_NTPase"/>
</dbReference>
<keyword evidence="4" id="KW-1185">Reference proteome</keyword>
<feature type="compositionally biased region" description="Polar residues" evidence="1">
    <location>
        <begin position="727"/>
        <end position="745"/>
    </location>
</feature>
<evidence type="ECO:0000313" key="4">
    <source>
        <dbReference type="Proteomes" id="UP000007264"/>
    </source>
</evidence>
<feature type="region of interest" description="Disordered" evidence="1">
    <location>
        <begin position="701"/>
        <end position="803"/>
    </location>
</feature>
<feature type="region of interest" description="Disordered" evidence="1">
    <location>
        <begin position="1011"/>
        <end position="1045"/>
    </location>
</feature>
<dbReference type="Gene3D" id="3.40.50.300">
    <property type="entry name" value="P-loop containing nucleotide triphosphate hydrolases"/>
    <property type="match status" value="1"/>
</dbReference>
<dbReference type="GO" id="GO:0003746">
    <property type="term" value="F:translation elongation factor activity"/>
    <property type="evidence" value="ECO:0007669"/>
    <property type="project" value="TreeGrafter"/>
</dbReference>
<feature type="compositionally biased region" description="Basic and acidic residues" evidence="1">
    <location>
        <begin position="759"/>
        <end position="780"/>
    </location>
</feature>
<dbReference type="InterPro" id="IPR000795">
    <property type="entry name" value="T_Tr_GTP-bd_dom"/>
</dbReference>
<dbReference type="eggNOG" id="KOG1143">
    <property type="taxonomic scope" value="Eukaryota"/>
</dbReference>
<dbReference type="RefSeq" id="XP_005652074.1">
    <property type="nucleotide sequence ID" value="XM_005652017.1"/>
</dbReference>
<dbReference type="InterPro" id="IPR050055">
    <property type="entry name" value="EF-Tu_GTPase"/>
</dbReference>
<feature type="region of interest" description="Disordered" evidence="1">
    <location>
        <begin position="1"/>
        <end position="120"/>
    </location>
</feature>
<dbReference type="GO" id="GO:0003924">
    <property type="term" value="F:GTPase activity"/>
    <property type="evidence" value="ECO:0007669"/>
    <property type="project" value="InterPro"/>
</dbReference>
<evidence type="ECO:0000256" key="1">
    <source>
        <dbReference type="SAM" id="MobiDB-lite"/>
    </source>
</evidence>
<sequence>MDDFNFDSLDLGSRRKPTNWVAVAPPMVYRNKINPNKRNNGQRRASKQEGQKGQVPGRGDAEDASTAQMADQSTADVTGQSTASSYDTAEFESKAGGRAAAKLAEPSASMPAGPKKKPWSEGTIQARAEEAVKRGTSGQTLEWLEAESDEGNVEYKLRLKDPSTMRFQQLVTQMKFRLSEGNGECFYYVGVEDDGYPRGLTPGDLEQSLTTLRAMAAEVHAACTLVRTLPGSSDRSCVVVRVHRICRDEVSYTDLRIAVAGAVESGKSTLIAVLTDGARGRPILDNGRGSARMAVFRHKHEIESGHTSSISQHILGFDEEGGVLNYSGVAALTPAEIASSARKVLRFIDMGGHEKYLKTALYAMTSLLPDYMLLCVSARCTGGHLPRAAREHLAVALALEIPLAVVLTQVDVAVSSAAEAVIGQMREVLTAAAAGAGVADGLPAKLHATVFLPLVSSESQAAMLAHEVAGRRSGAAGSADAPPGLQRRLTVPLFAVSSVTGSGIPLLHAFLSSLRPTVCDSAAPSDRGSGESEGSQSHTSASFFDPDISKCSDASSVFNVSLDGDSCKGPEEPAAKQPYAIKDTAKQAQSQEGHAHFQVDQTFEVRGVGCVLSGTVVAGRVTLGQQLRLGPDDQGAFKDVTVTCIQREQLPVKMVRARQHATVATHPAENMPSAQSRPAAEPSTSATSLGLQAALPTASVAIGQQGPPTDKREVFRIPSPCGEQGTPRLSPQGNQRLTQSDTHNGAQHPAPTVGTLDIKAGKDITKGKTDGSRSGSEKHRGSWSGTRAAQLCQNGDGGSMGGMGTGMMEGFGVGSSALESAQPEEFGGLQIEWAAERSRWALRSQSAPSLVASSAPNSRKGTVLVGMGLRPRAVWRFKAVMVLVSGHWPPRGLLSGCWPPHSASTSDPDGGSGSDTCSGSSFDASGSRGASWGRRRLRTAYAPVVHCGSVRQAARVLQMMELCPSNSPDARELQGCRLAPAVAAAAALLCSPSAGGAAAQVMRFGTPDADVMGRSPPRTHSMPRCDSPASSDEGSPHSLPTTSVWPARLPGSGLVLEGGAEEAKLAVCEAPGCVARVTFEFCQRPEWLQEGARLIVHDRTDNCMSGAGIVERLLAGQCHND</sequence>
<protein>
    <recommendedName>
        <fullName evidence="2">Tr-type G domain-containing protein</fullName>
    </recommendedName>
</protein>
<dbReference type="SUPFAM" id="SSF52540">
    <property type="entry name" value="P-loop containing nucleoside triphosphate hydrolases"/>
    <property type="match status" value="1"/>
</dbReference>
<feature type="region of interest" description="Disordered" evidence="1">
    <location>
        <begin position="521"/>
        <end position="542"/>
    </location>
</feature>
<dbReference type="Gene3D" id="2.40.30.10">
    <property type="entry name" value="Translation factors"/>
    <property type="match status" value="1"/>
</dbReference>
<evidence type="ECO:0000313" key="3">
    <source>
        <dbReference type="EMBL" id="EIE27530.1"/>
    </source>
</evidence>
<proteinExistence type="predicted"/>
<accession>I0ZA61</accession>
<feature type="compositionally biased region" description="Polar residues" evidence="1">
    <location>
        <begin position="1028"/>
        <end position="1044"/>
    </location>
</feature>
<reference evidence="3 4" key="1">
    <citation type="journal article" date="2012" name="Genome Biol.">
        <title>The genome of the polar eukaryotic microalga coccomyxa subellipsoidea reveals traits of cold adaptation.</title>
        <authorList>
            <person name="Blanc G."/>
            <person name="Agarkova I."/>
            <person name="Grimwood J."/>
            <person name="Kuo A."/>
            <person name="Brueggeman A."/>
            <person name="Dunigan D."/>
            <person name="Gurnon J."/>
            <person name="Ladunga I."/>
            <person name="Lindquist E."/>
            <person name="Lucas S."/>
            <person name="Pangilinan J."/>
            <person name="Proschold T."/>
            <person name="Salamov A."/>
            <person name="Schmutz J."/>
            <person name="Weeks D."/>
            <person name="Yamada T."/>
            <person name="Claverie J.M."/>
            <person name="Grigoriev I."/>
            <person name="Van Etten J."/>
            <person name="Lomsadze A."/>
            <person name="Borodovsky M."/>
        </authorList>
    </citation>
    <scope>NUCLEOTIDE SEQUENCE [LARGE SCALE GENOMIC DNA]</scope>
    <source>
        <strain evidence="3 4">C-169</strain>
    </source>
</reference>
<feature type="compositionally biased region" description="Polar residues" evidence="1">
    <location>
        <begin position="783"/>
        <end position="793"/>
    </location>
</feature>
<dbReference type="GeneID" id="17045545"/>
<dbReference type="PANTHER" id="PTHR43721:SF9">
    <property type="entry name" value="GTP-BINDING PROTEIN 1"/>
    <property type="match status" value="1"/>
</dbReference>
<feature type="compositionally biased region" description="Polar residues" evidence="1">
    <location>
        <begin position="532"/>
        <end position="542"/>
    </location>
</feature>
<name>I0ZA61_COCSC</name>
<comment type="caution">
    <text evidence="3">The sequence shown here is derived from an EMBL/GenBank/DDBJ whole genome shotgun (WGS) entry which is preliminary data.</text>
</comment>
<dbReference type="EMBL" id="AGSI01000001">
    <property type="protein sequence ID" value="EIE27530.1"/>
    <property type="molecule type" value="Genomic_DNA"/>
</dbReference>
<dbReference type="OrthoDB" id="514969at2759"/>
<feature type="compositionally biased region" description="Polar residues" evidence="1">
    <location>
        <begin position="672"/>
        <end position="689"/>
    </location>
</feature>
<evidence type="ECO:0000259" key="2">
    <source>
        <dbReference type="Pfam" id="PF00009"/>
    </source>
</evidence>
<dbReference type="GO" id="GO:0005525">
    <property type="term" value="F:GTP binding"/>
    <property type="evidence" value="ECO:0007669"/>
    <property type="project" value="InterPro"/>
</dbReference>
<dbReference type="InterPro" id="IPR009000">
    <property type="entry name" value="Transl_B-barrel_sf"/>
</dbReference>
<dbReference type="PANTHER" id="PTHR43721">
    <property type="entry name" value="ELONGATION FACTOR TU-RELATED"/>
    <property type="match status" value="1"/>
</dbReference>
<gene>
    <name evidence="3" type="ORF">COCSUDRAFT_64276</name>
</gene>
<dbReference type="eggNOG" id="KOG0463">
    <property type="taxonomic scope" value="Eukaryota"/>
</dbReference>
<feature type="compositionally biased region" description="Low complexity" evidence="1">
    <location>
        <begin position="902"/>
        <end position="930"/>
    </location>
</feature>